<dbReference type="InterPro" id="IPR000170">
    <property type="entry name" value="High_potential_FeS_prot"/>
</dbReference>
<organism evidence="9 10">
    <name type="scientific">Variovorax rhizosphaerae</name>
    <dbReference type="NCBI Taxonomy" id="1836200"/>
    <lineage>
        <taxon>Bacteria</taxon>
        <taxon>Pseudomonadati</taxon>
        <taxon>Pseudomonadota</taxon>
        <taxon>Betaproteobacteria</taxon>
        <taxon>Burkholderiales</taxon>
        <taxon>Comamonadaceae</taxon>
        <taxon>Variovorax</taxon>
    </lineage>
</organism>
<dbReference type="InterPro" id="IPR036369">
    <property type="entry name" value="HIPIP_sf"/>
</dbReference>
<dbReference type="Proteomes" id="UP001385892">
    <property type="component" value="Unassembled WGS sequence"/>
</dbReference>
<proteinExistence type="inferred from homology"/>
<dbReference type="InterPro" id="IPR006311">
    <property type="entry name" value="TAT_signal"/>
</dbReference>
<reference evidence="9 10" key="1">
    <citation type="submission" date="2024-03" db="EMBL/GenBank/DDBJ databases">
        <title>Novel species of the genus Variovorax.</title>
        <authorList>
            <person name="Liu Q."/>
            <person name="Xin Y.-H."/>
        </authorList>
    </citation>
    <scope>NUCLEOTIDE SEQUENCE [LARGE SCALE GENOMIC DNA]</scope>
    <source>
        <strain evidence="9 10">KACC 18900</strain>
    </source>
</reference>
<sequence length="115" mass="12246">MKQINEGVAAGVTRRVFAGRMVAGTCVVALAPVTAWAAPHAEEADETSIALGYKHDTKNVDKKKYPKHAATQRCVNCAMWQGSATDAWAGCAMFGRKHIAAEGWCMAWAPKPGSA</sequence>
<dbReference type="EMBL" id="JBBKZT010000006">
    <property type="protein sequence ID" value="MEJ8847868.1"/>
    <property type="molecule type" value="Genomic_DNA"/>
</dbReference>
<evidence type="ECO:0000256" key="1">
    <source>
        <dbReference type="ARBA" id="ARBA00022448"/>
    </source>
</evidence>
<dbReference type="Gene3D" id="4.10.490.10">
    <property type="entry name" value="High potential iron-sulphur protein"/>
    <property type="match status" value="1"/>
</dbReference>
<keyword evidence="3 7" id="KW-0479">Metal-binding</keyword>
<accession>A0ABU8WM69</accession>
<keyword evidence="10" id="KW-1185">Reference proteome</keyword>
<gene>
    <name evidence="9" type="ORF">WKW82_14500</name>
</gene>
<protein>
    <recommendedName>
        <fullName evidence="7">High-potential iron-sulfur protein</fullName>
        <shortName evidence="7">HiPIP</shortName>
    </recommendedName>
</protein>
<evidence type="ECO:0000256" key="7">
    <source>
        <dbReference type="RuleBase" id="RU000620"/>
    </source>
</evidence>
<keyword evidence="4 7" id="KW-0249">Electron transport</keyword>
<dbReference type="PROSITE" id="PS51373">
    <property type="entry name" value="HIPIP"/>
    <property type="match status" value="1"/>
</dbReference>
<evidence type="ECO:0000313" key="10">
    <source>
        <dbReference type="Proteomes" id="UP001385892"/>
    </source>
</evidence>
<dbReference type="PROSITE" id="PS51318">
    <property type="entry name" value="TAT"/>
    <property type="match status" value="1"/>
</dbReference>
<evidence type="ECO:0000256" key="5">
    <source>
        <dbReference type="ARBA" id="ARBA00023004"/>
    </source>
</evidence>
<dbReference type="Pfam" id="PF01355">
    <property type="entry name" value="HIPIP"/>
    <property type="match status" value="1"/>
</dbReference>
<evidence type="ECO:0000256" key="4">
    <source>
        <dbReference type="ARBA" id="ARBA00022982"/>
    </source>
</evidence>
<keyword evidence="6 7" id="KW-0411">Iron-sulfur</keyword>
<dbReference type="SUPFAM" id="SSF57652">
    <property type="entry name" value="HIPIP (high potential iron protein)"/>
    <property type="match status" value="1"/>
</dbReference>
<keyword evidence="1 7" id="KW-0813">Transport</keyword>
<evidence type="ECO:0000259" key="8">
    <source>
        <dbReference type="PROSITE" id="PS51373"/>
    </source>
</evidence>
<evidence type="ECO:0000256" key="2">
    <source>
        <dbReference type="ARBA" id="ARBA00022485"/>
    </source>
</evidence>
<comment type="subunit">
    <text evidence="7">Homodimer.</text>
</comment>
<comment type="caution">
    <text evidence="9">The sequence shown here is derived from an EMBL/GenBank/DDBJ whole genome shotgun (WGS) entry which is preliminary data.</text>
</comment>
<evidence type="ECO:0000256" key="6">
    <source>
        <dbReference type="ARBA" id="ARBA00023014"/>
    </source>
</evidence>
<dbReference type="RefSeq" id="WP_340343004.1">
    <property type="nucleotide sequence ID" value="NZ_JBBKZT010000006.1"/>
</dbReference>
<keyword evidence="5 7" id="KW-0408">Iron</keyword>
<comment type="similarity">
    <text evidence="7">Belongs to the high-potential iron-sulfur protein (HiPIP) family.</text>
</comment>
<name>A0ABU8WM69_9BURK</name>
<evidence type="ECO:0000256" key="3">
    <source>
        <dbReference type="ARBA" id="ARBA00022723"/>
    </source>
</evidence>
<feature type="domain" description="High potential iron-sulfur proteins family profile" evidence="8">
    <location>
        <begin position="35"/>
        <end position="113"/>
    </location>
</feature>
<evidence type="ECO:0000313" key="9">
    <source>
        <dbReference type="EMBL" id="MEJ8847868.1"/>
    </source>
</evidence>
<comment type="function">
    <text evidence="7">Specific class of high-redox-potential 4Fe-4S ferredoxins. Functions in anaerobic electron transport in most purple and in some other photosynthetic bacteria and in at least one genus (Paracoccus) of halophilic, denitrifying bacteria.</text>
</comment>
<keyword evidence="2 7" id="KW-0004">4Fe-4S</keyword>